<dbReference type="Proteomes" id="UP000609651">
    <property type="component" value="Unassembled WGS sequence"/>
</dbReference>
<protein>
    <recommendedName>
        <fullName evidence="2">Putative restriction endonuclease domain-containing protein</fullName>
    </recommendedName>
</protein>
<organism evidence="3 4">
    <name type="scientific">Alienimonas chondri</name>
    <dbReference type="NCBI Taxonomy" id="2681879"/>
    <lineage>
        <taxon>Bacteria</taxon>
        <taxon>Pseudomonadati</taxon>
        <taxon>Planctomycetota</taxon>
        <taxon>Planctomycetia</taxon>
        <taxon>Planctomycetales</taxon>
        <taxon>Planctomycetaceae</taxon>
        <taxon>Alienimonas</taxon>
    </lineage>
</organism>
<dbReference type="Gene3D" id="3.90.1570.10">
    <property type="entry name" value="tt1808, chain A"/>
    <property type="match status" value="1"/>
</dbReference>
<name>A0ABX1V9G2_9PLAN</name>
<feature type="domain" description="Putative restriction endonuclease" evidence="2">
    <location>
        <begin position="74"/>
        <end position="201"/>
    </location>
</feature>
<dbReference type="InterPro" id="IPR012296">
    <property type="entry name" value="Nuclease_put_TT1808"/>
</dbReference>
<dbReference type="PANTHER" id="PTHR34107">
    <property type="entry name" value="SLL0198 PROTEIN-RELATED"/>
    <property type="match status" value="1"/>
</dbReference>
<sequence length="258" mass="28001">MNAALAKPPVRLPQSASMQGRTPPDLHLPGVGADGDGLTVPGSALAEFEAFRAWKLSDACPAWGKFEWIGNRPRLEVMPESLFTHGTTKTDIVRVLGNLIAEQELGFAFTDSTSVVSPDGAERRTLCEPDFVFLSHEAITDGRVTLTPKVGREGDFTEIVGPPEVVIEVRSDSSTRKDTVELPGDLFALGVREYWLADARTDPPGLLIHARGEDGFEPIAADDDGFAVSATFGRRYRLETQTSRSGIRQTRLIEAPAN</sequence>
<keyword evidence="4" id="KW-1185">Reference proteome</keyword>
<dbReference type="PANTHER" id="PTHR34107:SF4">
    <property type="entry name" value="SLL1222 PROTEIN"/>
    <property type="match status" value="1"/>
</dbReference>
<proteinExistence type="predicted"/>
<evidence type="ECO:0000313" key="4">
    <source>
        <dbReference type="Proteomes" id="UP000609651"/>
    </source>
</evidence>
<dbReference type="Pfam" id="PF05685">
    <property type="entry name" value="Uma2"/>
    <property type="match status" value="1"/>
</dbReference>
<evidence type="ECO:0000313" key="3">
    <source>
        <dbReference type="EMBL" id="NNJ24155.1"/>
    </source>
</evidence>
<accession>A0ABX1V9G2</accession>
<dbReference type="RefSeq" id="WP_171182802.1">
    <property type="nucleotide sequence ID" value="NZ_WTPX01000004.1"/>
</dbReference>
<reference evidence="3 4" key="1">
    <citation type="journal article" date="2020" name="Syst. Appl. Microbiol.">
        <title>Alienimonas chondri sp. nov., a novel planctomycete isolated from the biofilm of the red alga Chondrus crispus.</title>
        <authorList>
            <person name="Vitorino I."/>
            <person name="Albuquerque L."/>
            <person name="Wiegand S."/>
            <person name="Kallscheuer N."/>
            <person name="da Costa M.S."/>
            <person name="Lobo-da-Cunha A."/>
            <person name="Jogler C."/>
            <person name="Lage O.M."/>
        </authorList>
    </citation>
    <scope>NUCLEOTIDE SEQUENCE [LARGE SCALE GENOMIC DNA]</scope>
    <source>
        <strain evidence="3 4">LzC2</strain>
    </source>
</reference>
<dbReference type="SUPFAM" id="SSF52980">
    <property type="entry name" value="Restriction endonuclease-like"/>
    <property type="match status" value="1"/>
</dbReference>
<dbReference type="CDD" id="cd06260">
    <property type="entry name" value="DUF820-like"/>
    <property type="match status" value="1"/>
</dbReference>
<comment type="caution">
    <text evidence="3">The sequence shown here is derived from an EMBL/GenBank/DDBJ whole genome shotgun (WGS) entry which is preliminary data.</text>
</comment>
<dbReference type="InterPro" id="IPR011335">
    <property type="entry name" value="Restrct_endonuc-II-like"/>
</dbReference>
<feature type="region of interest" description="Disordered" evidence="1">
    <location>
        <begin position="1"/>
        <end position="28"/>
    </location>
</feature>
<evidence type="ECO:0000259" key="2">
    <source>
        <dbReference type="Pfam" id="PF05685"/>
    </source>
</evidence>
<evidence type="ECO:0000256" key="1">
    <source>
        <dbReference type="SAM" id="MobiDB-lite"/>
    </source>
</evidence>
<dbReference type="EMBL" id="WTPX01000004">
    <property type="protein sequence ID" value="NNJ24155.1"/>
    <property type="molecule type" value="Genomic_DNA"/>
</dbReference>
<gene>
    <name evidence="3" type="ORF">LzC2_02050</name>
</gene>
<dbReference type="InterPro" id="IPR008538">
    <property type="entry name" value="Uma2"/>
</dbReference>